<accession>A0A7W9W6B1</accession>
<comment type="caution">
    <text evidence="1">The sequence shown here is derived from an EMBL/GenBank/DDBJ whole genome shotgun (WGS) entry which is preliminary data.</text>
</comment>
<proteinExistence type="predicted"/>
<dbReference type="RefSeq" id="WP_184193725.1">
    <property type="nucleotide sequence ID" value="NZ_JACHGW010000002.1"/>
</dbReference>
<dbReference type="EMBL" id="JACHGW010000002">
    <property type="protein sequence ID" value="MBB6049860.1"/>
    <property type="molecule type" value="Genomic_DNA"/>
</dbReference>
<name>A0A7W9W6B1_ARMRO</name>
<dbReference type="AlphaFoldDB" id="A0A7W9W6B1"/>
<keyword evidence="2" id="KW-1185">Reference proteome</keyword>
<organism evidence="1 2">
    <name type="scientific">Armatimonas rosea</name>
    <dbReference type="NCBI Taxonomy" id="685828"/>
    <lineage>
        <taxon>Bacteria</taxon>
        <taxon>Bacillati</taxon>
        <taxon>Armatimonadota</taxon>
        <taxon>Armatimonadia</taxon>
        <taxon>Armatimonadales</taxon>
        <taxon>Armatimonadaceae</taxon>
        <taxon>Armatimonas</taxon>
    </lineage>
</organism>
<evidence type="ECO:0000313" key="2">
    <source>
        <dbReference type="Proteomes" id="UP000520814"/>
    </source>
</evidence>
<protein>
    <submittedName>
        <fullName evidence="1">Uncharacterized protein</fullName>
    </submittedName>
</protein>
<evidence type="ECO:0000313" key="1">
    <source>
        <dbReference type="EMBL" id="MBB6049860.1"/>
    </source>
</evidence>
<sequence>MALVFGGPPLLGWLADAAGPPFAYPFDDRRFDQKIWTQANAETQDSPRGRMVVDLLENYLKPGMSEAAVERLLGVPSSKQAPEYFALKTTGTIWCYSVGAWSGFRMDGDGLAVHFDTKGKLVRAWHYQS</sequence>
<reference evidence="1 2" key="1">
    <citation type="submission" date="2020-08" db="EMBL/GenBank/DDBJ databases">
        <title>Genomic Encyclopedia of Type Strains, Phase IV (KMG-IV): sequencing the most valuable type-strain genomes for metagenomic binning, comparative biology and taxonomic classification.</title>
        <authorList>
            <person name="Goeker M."/>
        </authorList>
    </citation>
    <scope>NUCLEOTIDE SEQUENCE [LARGE SCALE GENOMIC DNA]</scope>
    <source>
        <strain evidence="1 2">DSM 23562</strain>
    </source>
</reference>
<dbReference type="Proteomes" id="UP000520814">
    <property type="component" value="Unassembled WGS sequence"/>
</dbReference>
<gene>
    <name evidence="1" type="ORF">HNQ39_001651</name>
</gene>